<evidence type="ECO:0000256" key="8">
    <source>
        <dbReference type="ARBA" id="ARBA00023242"/>
    </source>
</evidence>
<dbReference type="InterPro" id="IPR029431">
    <property type="entry name" value="TP53INP"/>
</dbReference>
<dbReference type="Pfam" id="PF14839">
    <property type="entry name" value="DOR"/>
    <property type="match status" value="1"/>
</dbReference>
<evidence type="ECO:0000313" key="12">
    <source>
        <dbReference type="EnsemblMetazoa" id="XP_020915550.1"/>
    </source>
</evidence>
<protein>
    <recommendedName>
        <fullName evidence="14">Tumor protein p53-inducible nuclear protein 2</fullName>
    </recommendedName>
</protein>
<keyword evidence="5" id="KW-0805">Transcription regulation</keyword>
<evidence type="ECO:0000256" key="11">
    <source>
        <dbReference type="SAM" id="MobiDB-lite"/>
    </source>
</evidence>
<dbReference type="GO" id="GO:0005829">
    <property type="term" value="C:cytosol"/>
    <property type="evidence" value="ECO:0007669"/>
    <property type="project" value="UniProtKB-SubCell"/>
</dbReference>
<evidence type="ECO:0000313" key="13">
    <source>
        <dbReference type="Proteomes" id="UP000887567"/>
    </source>
</evidence>
<dbReference type="OrthoDB" id="10041339at2759"/>
<accession>A0A913Y5P5</accession>
<comment type="subcellular location">
    <subcellularLocation>
        <location evidence="2">Cytoplasm</location>
        <location evidence="2">Cytosol</location>
    </subcellularLocation>
    <subcellularLocation>
        <location evidence="1">Cytoplasmic vesicle</location>
        <location evidence="1">Autophagosome</location>
    </subcellularLocation>
    <subcellularLocation>
        <location evidence="10">Nucleus</location>
        <location evidence="10">Nuclear body</location>
    </subcellularLocation>
</comment>
<dbReference type="GO" id="GO:0045893">
    <property type="term" value="P:positive regulation of DNA-templated transcription"/>
    <property type="evidence" value="ECO:0007669"/>
    <property type="project" value="TreeGrafter"/>
</dbReference>
<dbReference type="GeneID" id="110253030"/>
<feature type="region of interest" description="Disordered" evidence="11">
    <location>
        <begin position="99"/>
        <end position="138"/>
    </location>
</feature>
<organism evidence="12 13">
    <name type="scientific">Exaiptasia diaphana</name>
    <name type="common">Tropical sea anemone</name>
    <name type="synonym">Aiptasia pulchella</name>
    <dbReference type="NCBI Taxonomy" id="2652724"/>
    <lineage>
        <taxon>Eukaryota</taxon>
        <taxon>Metazoa</taxon>
        <taxon>Cnidaria</taxon>
        <taxon>Anthozoa</taxon>
        <taxon>Hexacorallia</taxon>
        <taxon>Actiniaria</taxon>
        <taxon>Aiptasiidae</taxon>
        <taxon>Exaiptasia</taxon>
    </lineage>
</organism>
<sequence length="204" mass="23118">MFSSLSSYIWGATEDQVVPECPLEVDEQKVDEGWILVDLASVDNAKDQIQREKDAIAVPDSVEESWYVTPPSCFDAGDVADEGLEANPFEDLLIEHPSMSVYGPHRNRSSSASGSSSRPSSQQPNETQAVERRSTRRNVRFQEQLDLISKRKLVEPPKNASRKINTKNLKRQNNVHHHPSRSRRTKKRDRMDGKHVGLHGKRGY</sequence>
<dbReference type="RefSeq" id="XP_020915550.1">
    <property type="nucleotide sequence ID" value="XM_021059891.2"/>
</dbReference>
<keyword evidence="7" id="KW-0804">Transcription</keyword>
<dbReference type="GO" id="GO:0000045">
    <property type="term" value="P:autophagosome assembly"/>
    <property type="evidence" value="ECO:0007669"/>
    <property type="project" value="TreeGrafter"/>
</dbReference>
<evidence type="ECO:0008006" key="14">
    <source>
        <dbReference type="Google" id="ProtNLM"/>
    </source>
</evidence>
<keyword evidence="9" id="KW-0968">Cytoplasmic vesicle</keyword>
<evidence type="ECO:0000256" key="4">
    <source>
        <dbReference type="ARBA" id="ARBA00023006"/>
    </source>
</evidence>
<proteinExistence type="predicted"/>
<keyword evidence="8" id="KW-0539">Nucleus</keyword>
<dbReference type="PANTHER" id="PTHR31671:SF3">
    <property type="entry name" value="DIABETES AND OBESITY REGULATED, ISOFORM G"/>
    <property type="match status" value="1"/>
</dbReference>
<keyword evidence="4" id="KW-0072">Autophagy</keyword>
<feature type="region of interest" description="Disordered" evidence="11">
    <location>
        <begin position="150"/>
        <end position="204"/>
    </location>
</feature>
<dbReference type="OMA" id="RHNKAYH"/>
<keyword evidence="6" id="KW-0010">Activator</keyword>
<evidence type="ECO:0000256" key="1">
    <source>
        <dbReference type="ARBA" id="ARBA00004419"/>
    </source>
</evidence>
<evidence type="ECO:0000256" key="3">
    <source>
        <dbReference type="ARBA" id="ARBA00022490"/>
    </source>
</evidence>
<evidence type="ECO:0000256" key="6">
    <source>
        <dbReference type="ARBA" id="ARBA00023159"/>
    </source>
</evidence>
<dbReference type="PANTHER" id="PTHR31671">
    <property type="entry name" value="DIABETES AND OBESITY REGULATED, ISOFORM G"/>
    <property type="match status" value="1"/>
</dbReference>
<dbReference type="GO" id="GO:0016604">
    <property type="term" value="C:nuclear body"/>
    <property type="evidence" value="ECO:0007669"/>
    <property type="project" value="UniProtKB-SubCell"/>
</dbReference>
<feature type="compositionally biased region" description="Low complexity" evidence="11">
    <location>
        <begin position="109"/>
        <end position="121"/>
    </location>
</feature>
<reference evidence="12" key="1">
    <citation type="submission" date="2022-11" db="UniProtKB">
        <authorList>
            <consortium name="EnsemblMetazoa"/>
        </authorList>
    </citation>
    <scope>IDENTIFICATION</scope>
</reference>
<feature type="compositionally biased region" description="Basic residues" evidence="11">
    <location>
        <begin position="160"/>
        <end position="188"/>
    </location>
</feature>
<dbReference type="GO" id="GO:0031410">
    <property type="term" value="C:cytoplasmic vesicle"/>
    <property type="evidence" value="ECO:0007669"/>
    <property type="project" value="UniProtKB-KW"/>
</dbReference>
<dbReference type="GO" id="GO:0005776">
    <property type="term" value="C:autophagosome"/>
    <property type="evidence" value="ECO:0007669"/>
    <property type="project" value="UniProtKB-SubCell"/>
</dbReference>
<evidence type="ECO:0000256" key="5">
    <source>
        <dbReference type="ARBA" id="ARBA00023015"/>
    </source>
</evidence>
<keyword evidence="3" id="KW-0963">Cytoplasm</keyword>
<dbReference type="KEGG" id="epa:110253030"/>
<keyword evidence="13" id="KW-1185">Reference proteome</keyword>
<dbReference type="EnsemblMetazoa" id="XM_021059891.2">
    <property type="protein sequence ID" value="XP_020915550.1"/>
    <property type="gene ID" value="LOC110253030"/>
</dbReference>
<dbReference type="Proteomes" id="UP000887567">
    <property type="component" value="Unplaced"/>
</dbReference>
<dbReference type="AlphaFoldDB" id="A0A913Y5P5"/>
<evidence type="ECO:0000256" key="10">
    <source>
        <dbReference type="ARBA" id="ARBA00034306"/>
    </source>
</evidence>
<name>A0A913Y5P5_EXADI</name>
<evidence type="ECO:0000256" key="7">
    <source>
        <dbReference type="ARBA" id="ARBA00023163"/>
    </source>
</evidence>
<evidence type="ECO:0000256" key="2">
    <source>
        <dbReference type="ARBA" id="ARBA00004514"/>
    </source>
</evidence>
<evidence type="ECO:0000256" key="9">
    <source>
        <dbReference type="ARBA" id="ARBA00023329"/>
    </source>
</evidence>